<evidence type="ECO:0000313" key="3">
    <source>
        <dbReference type="Proteomes" id="UP001303222"/>
    </source>
</evidence>
<dbReference type="Gene3D" id="4.10.240.10">
    <property type="entry name" value="Zn(2)-C6 fungal-type DNA-binding domain"/>
    <property type="match status" value="1"/>
</dbReference>
<evidence type="ECO:0000313" key="2">
    <source>
        <dbReference type="EMBL" id="KAK3957062.1"/>
    </source>
</evidence>
<dbReference type="Proteomes" id="UP001303222">
    <property type="component" value="Unassembled WGS sequence"/>
</dbReference>
<feature type="compositionally biased region" description="Low complexity" evidence="1">
    <location>
        <begin position="1"/>
        <end position="17"/>
    </location>
</feature>
<gene>
    <name evidence="2" type="ORF">QBC32DRAFT_329489</name>
</gene>
<proteinExistence type="predicted"/>
<evidence type="ECO:0000256" key="1">
    <source>
        <dbReference type="SAM" id="MobiDB-lite"/>
    </source>
</evidence>
<dbReference type="InterPro" id="IPR036864">
    <property type="entry name" value="Zn2-C6_fun-type_DNA-bd_sf"/>
</dbReference>
<accession>A0AAN6SJX1</accession>
<reference evidence="2" key="2">
    <citation type="submission" date="2023-06" db="EMBL/GenBank/DDBJ databases">
        <authorList>
            <consortium name="Lawrence Berkeley National Laboratory"/>
            <person name="Mondo S.J."/>
            <person name="Hensen N."/>
            <person name="Bonometti L."/>
            <person name="Westerberg I."/>
            <person name="Brannstrom I.O."/>
            <person name="Guillou S."/>
            <person name="Cros-Aarteil S."/>
            <person name="Calhoun S."/>
            <person name="Haridas S."/>
            <person name="Kuo A."/>
            <person name="Pangilinan J."/>
            <person name="Riley R."/>
            <person name="Labutti K."/>
            <person name="Andreopoulos B."/>
            <person name="Lipzen A."/>
            <person name="Chen C."/>
            <person name="Yanf M."/>
            <person name="Daum C."/>
            <person name="Ng V."/>
            <person name="Clum A."/>
            <person name="Steindorff A."/>
            <person name="Ohm R."/>
            <person name="Martin F."/>
            <person name="Silar P."/>
            <person name="Natvig D."/>
            <person name="Lalanne C."/>
            <person name="Gautier V."/>
            <person name="Ament-Velasquez S.L."/>
            <person name="Kruys A."/>
            <person name="Hutchinson M.I."/>
            <person name="Powell A.J."/>
            <person name="Barry K."/>
            <person name="Miller A.N."/>
            <person name="Grigoriev I.V."/>
            <person name="Debuchy R."/>
            <person name="Gladieux P."/>
            <person name="Thoren M.H."/>
            <person name="Johannesson H."/>
        </authorList>
    </citation>
    <scope>NUCLEOTIDE SEQUENCE</scope>
    <source>
        <strain evidence="2">CBS 626.80</strain>
    </source>
</reference>
<dbReference type="GO" id="GO:0000981">
    <property type="term" value="F:DNA-binding transcription factor activity, RNA polymerase II-specific"/>
    <property type="evidence" value="ECO:0007669"/>
    <property type="project" value="InterPro"/>
</dbReference>
<sequence length="191" mass="22151">MPPQQHGQEQQHPQEQQKQVHHDSRITLTSCDKCFVETTRKCNRQYPCCFKCEKKKKEVCTYTNKVSTACKLCRDSGVELNCDRTVPRCSNCQAQGQSYCDYNMEVLSYTKKCNQCNVWQRECLPGENSGPCRYCEEDNLRKSILIPCPCPGFLSSILLKIHSLLLQEGQYFQTILRLDWAFYGMMRPGKP</sequence>
<comment type="caution">
    <text evidence="2">The sequence shown here is derived from an EMBL/GenBank/DDBJ whole genome shotgun (WGS) entry which is preliminary data.</text>
</comment>
<reference evidence="2" key="1">
    <citation type="journal article" date="2023" name="Mol. Phylogenet. Evol.">
        <title>Genome-scale phylogeny and comparative genomics of the fungal order Sordariales.</title>
        <authorList>
            <person name="Hensen N."/>
            <person name="Bonometti L."/>
            <person name="Westerberg I."/>
            <person name="Brannstrom I.O."/>
            <person name="Guillou S."/>
            <person name="Cros-Aarteil S."/>
            <person name="Calhoun S."/>
            <person name="Haridas S."/>
            <person name="Kuo A."/>
            <person name="Mondo S."/>
            <person name="Pangilinan J."/>
            <person name="Riley R."/>
            <person name="LaButti K."/>
            <person name="Andreopoulos B."/>
            <person name="Lipzen A."/>
            <person name="Chen C."/>
            <person name="Yan M."/>
            <person name="Daum C."/>
            <person name="Ng V."/>
            <person name="Clum A."/>
            <person name="Steindorff A."/>
            <person name="Ohm R.A."/>
            <person name="Martin F."/>
            <person name="Silar P."/>
            <person name="Natvig D.O."/>
            <person name="Lalanne C."/>
            <person name="Gautier V."/>
            <person name="Ament-Velasquez S.L."/>
            <person name="Kruys A."/>
            <person name="Hutchinson M.I."/>
            <person name="Powell A.J."/>
            <person name="Barry K."/>
            <person name="Miller A.N."/>
            <person name="Grigoriev I.V."/>
            <person name="Debuchy R."/>
            <person name="Gladieux P."/>
            <person name="Hiltunen Thoren M."/>
            <person name="Johannesson H."/>
        </authorList>
    </citation>
    <scope>NUCLEOTIDE SEQUENCE</scope>
    <source>
        <strain evidence="2">CBS 626.80</strain>
    </source>
</reference>
<dbReference type="GO" id="GO:0008270">
    <property type="term" value="F:zinc ion binding"/>
    <property type="evidence" value="ECO:0007669"/>
    <property type="project" value="InterPro"/>
</dbReference>
<protein>
    <submittedName>
        <fullName evidence="2">Uncharacterized protein</fullName>
    </submittedName>
</protein>
<feature type="region of interest" description="Disordered" evidence="1">
    <location>
        <begin position="1"/>
        <end position="21"/>
    </location>
</feature>
<dbReference type="EMBL" id="MU859061">
    <property type="protein sequence ID" value="KAK3957062.1"/>
    <property type="molecule type" value="Genomic_DNA"/>
</dbReference>
<dbReference type="AlphaFoldDB" id="A0AAN6SJX1"/>
<organism evidence="2 3">
    <name type="scientific">Pseudoneurospora amorphoporcata</name>
    <dbReference type="NCBI Taxonomy" id="241081"/>
    <lineage>
        <taxon>Eukaryota</taxon>
        <taxon>Fungi</taxon>
        <taxon>Dikarya</taxon>
        <taxon>Ascomycota</taxon>
        <taxon>Pezizomycotina</taxon>
        <taxon>Sordariomycetes</taxon>
        <taxon>Sordariomycetidae</taxon>
        <taxon>Sordariales</taxon>
        <taxon>Sordariaceae</taxon>
        <taxon>Pseudoneurospora</taxon>
    </lineage>
</organism>
<name>A0AAN6SJX1_9PEZI</name>
<keyword evidence="3" id="KW-1185">Reference proteome</keyword>